<gene>
    <name evidence="1" type="ORF">PR048_015557</name>
</gene>
<evidence type="ECO:0000313" key="1">
    <source>
        <dbReference type="EMBL" id="KAJ8883703.1"/>
    </source>
</evidence>
<keyword evidence="2" id="KW-1185">Reference proteome</keyword>
<evidence type="ECO:0000313" key="2">
    <source>
        <dbReference type="Proteomes" id="UP001159363"/>
    </source>
</evidence>
<proteinExistence type="predicted"/>
<accession>A0ABQ9HIB3</accession>
<reference evidence="1 2" key="1">
    <citation type="submission" date="2023-02" db="EMBL/GenBank/DDBJ databases">
        <title>LHISI_Scaffold_Assembly.</title>
        <authorList>
            <person name="Stuart O.P."/>
            <person name="Cleave R."/>
            <person name="Magrath M.J.L."/>
            <person name="Mikheyev A.S."/>
        </authorList>
    </citation>
    <scope>NUCLEOTIDE SEQUENCE [LARGE SCALE GENOMIC DNA]</scope>
    <source>
        <strain evidence="1">Daus_M_001</strain>
        <tissue evidence="1">Leg muscle</tissue>
    </source>
</reference>
<protein>
    <submittedName>
        <fullName evidence="1">Uncharacterized protein</fullName>
    </submittedName>
</protein>
<comment type="caution">
    <text evidence="1">The sequence shown here is derived from an EMBL/GenBank/DDBJ whole genome shotgun (WGS) entry which is preliminary data.</text>
</comment>
<sequence length="307" mass="34488">MAPLEGTVRYYEIVELDHEFRKLLYENDAYNEKFHPQKGKIDVLNQPRVDAARSVSETSSTGRHHFRLPKLELVKYRGEISQWIGFWVEEGVALANASPNTPRLRPNENTRMFPNKTDHLVISSDLSTINPDKQCPFCTGYHSSSVCRKALTMSHYEKRNAFYSDDTPFLPTSESVLLTINHCIAAGASNEVYFQTFVAILNNGDIHKKIQVWIDIGPHRSYILGSLAGKMKYVQIGEEHLIHSLFGGYCMGLLKHSGYKAILRGLNSNLASKFSVLDQTAIGSAIPLAIPSVIVQNDLKNIGYPPH</sequence>
<organism evidence="1 2">
    <name type="scientific">Dryococelus australis</name>
    <dbReference type="NCBI Taxonomy" id="614101"/>
    <lineage>
        <taxon>Eukaryota</taxon>
        <taxon>Metazoa</taxon>
        <taxon>Ecdysozoa</taxon>
        <taxon>Arthropoda</taxon>
        <taxon>Hexapoda</taxon>
        <taxon>Insecta</taxon>
        <taxon>Pterygota</taxon>
        <taxon>Neoptera</taxon>
        <taxon>Polyneoptera</taxon>
        <taxon>Phasmatodea</taxon>
        <taxon>Verophasmatodea</taxon>
        <taxon>Anareolatae</taxon>
        <taxon>Phasmatidae</taxon>
        <taxon>Eurycanthinae</taxon>
        <taxon>Dryococelus</taxon>
    </lineage>
</organism>
<name>A0ABQ9HIB3_9NEOP</name>
<dbReference type="Proteomes" id="UP001159363">
    <property type="component" value="Chromosome 4"/>
</dbReference>
<dbReference type="EMBL" id="JARBHB010000005">
    <property type="protein sequence ID" value="KAJ8883703.1"/>
    <property type="molecule type" value="Genomic_DNA"/>
</dbReference>